<feature type="non-terminal residue" evidence="1">
    <location>
        <position position="68"/>
    </location>
</feature>
<reference evidence="1" key="1">
    <citation type="submission" date="2022-04" db="EMBL/GenBank/DDBJ databases">
        <title>Genome of the entomopathogenic fungus Entomophthora muscae.</title>
        <authorList>
            <person name="Elya C."/>
            <person name="Lovett B.R."/>
            <person name="Lee E."/>
            <person name="Macias A.M."/>
            <person name="Hajek A.E."/>
            <person name="De Bivort B.L."/>
            <person name="Kasson M.T."/>
            <person name="De Fine Licht H.H."/>
            <person name="Stajich J.E."/>
        </authorList>
    </citation>
    <scope>NUCLEOTIDE SEQUENCE</scope>
    <source>
        <strain evidence="1">Berkeley</strain>
    </source>
</reference>
<evidence type="ECO:0000313" key="2">
    <source>
        <dbReference type="Proteomes" id="UP001165960"/>
    </source>
</evidence>
<accession>A0ACC2UJY5</accession>
<protein>
    <submittedName>
        <fullName evidence="1">Uncharacterized protein</fullName>
    </submittedName>
</protein>
<comment type="caution">
    <text evidence="1">The sequence shown here is derived from an EMBL/GenBank/DDBJ whole genome shotgun (WGS) entry which is preliminary data.</text>
</comment>
<proteinExistence type="predicted"/>
<name>A0ACC2UJY5_9FUNG</name>
<organism evidence="1 2">
    <name type="scientific">Entomophthora muscae</name>
    <dbReference type="NCBI Taxonomy" id="34485"/>
    <lineage>
        <taxon>Eukaryota</taxon>
        <taxon>Fungi</taxon>
        <taxon>Fungi incertae sedis</taxon>
        <taxon>Zoopagomycota</taxon>
        <taxon>Entomophthoromycotina</taxon>
        <taxon>Entomophthoromycetes</taxon>
        <taxon>Entomophthorales</taxon>
        <taxon>Entomophthoraceae</taxon>
        <taxon>Entomophthora</taxon>
    </lineage>
</organism>
<keyword evidence="2" id="KW-1185">Reference proteome</keyword>
<gene>
    <name evidence="1" type="ORF">DSO57_1033691</name>
</gene>
<sequence length="68" mass="7474">MVPSTRPWALIGLSASHLIKLAHLPMVGSSLLPTEQFGSQDKKTPTGMWYPDTNAFITPSPEFQFGDQ</sequence>
<evidence type="ECO:0000313" key="1">
    <source>
        <dbReference type="EMBL" id="KAJ9087399.1"/>
    </source>
</evidence>
<dbReference type="EMBL" id="QTSX02000269">
    <property type="protein sequence ID" value="KAJ9087399.1"/>
    <property type="molecule type" value="Genomic_DNA"/>
</dbReference>
<dbReference type="Proteomes" id="UP001165960">
    <property type="component" value="Unassembled WGS sequence"/>
</dbReference>